<sequence>MGLGLNAPAVPSSLSKEVAMGAAEDTAGAIDLTDIPATAAEPAVLAPTSVPLDDIAMVDVPVSDVPAAIIAEASTATPAHLVSNVTTLPQPSPRPPISPTLDPSPITPPPREDPAPLADDVDTSSLPSWGRQQKRSPSPSTPLRPAKALLIQGVEIPTAEQVVAEAATGVEGVLPEEVSVAGSQKAREEEALREAAVQGEIGGFKAVEAGKEVEEGVAGKAEEGGEGAGSDGVLDLLGGLERDIEEQQGVGEQ</sequence>
<reference evidence="2 3" key="1">
    <citation type="submission" date="2013-03" db="EMBL/GenBank/DDBJ databases">
        <title>The Genome Sequence of Phialophora europaea CBS 101466.</title>
        <authorList>
            <consortium name="The Broad Institute Genomics Platform"/>
            <person name="Cuomo C."/>
            <person name="de Hoog S."/>
            <person name="Gorbushina A."/>
            <person name="Walker B."/>
            <person name="Young S.K."/>
            <person name="Zeng Q."/>
            <person name="Gargeya S."/>
            <person name="Fitzgerald M."/>
            <person name="Haas B."/>
            <person name="Abouelleil A."/>
            <person name="Allen A.W."/>
            <person name="Alvarado L."/>
            <person name="Arachchi H.M."/>
            <person name="Berlin A.M."/>
            <person name="Chapman S.B."/>
            <person name="Gainer-Dewar J."/>
            <person name="Goldberg J."/>
            <person name="Griggs A."/>
            <person name="Gujja S."/>
            <person name="Hansen M."/>
            <person name="Howarth C."/>
            <person name="Imamovic A."/>
            <person name="Ireland A."/>
            <person name="Larimer J."/>
            <person name="McCowan C."/>
            <person name="Murphy C."/>
            <person name="Pearson M."/>
            <person name="Poon T.W."/>
            <person name="Priest M."/>
            <person name="Roberts A."/>
            <person name="Saif S."/>
            <person name="Shea T."/>
            <person name="Sisk P."/>
            <person name="Sykes S."/>
            <person name="Wortman J."/>
            <person name="Nusbaum C."/>
            <person name="Birren B."/>
        </authorList>
    </citation>
    <scope>NUCLEOTIDE SEQUENCE [LARGE SCALE GENOMIC DNA]</scope>
    <source>
        <strain evidence="2 3">CBS 101466</strain>
    </source>
</reference>
<keyword evidence="3" id="KW-1185">Reference proteome</keyword>
<evidence type="ECO:0000256" key="1">
    <source>
        <dbReference type="SAM" id="MobiDB-lite"/>
    </source>
</evidence>
<dbReference type="AlphaFoldDB" id="W2S6A1"/>
<dbReference type="InParanoid" id="W2S6A1"/>
<organism evidence="2 3">
    <name type="scientific">Cyphellophora europaea (strain CBS 101466)</name>
    <name type="common">Phialophora europaea</name>
    <dbReference type="NCBI Taxonomy" id="1220924"/>
    <lineage>
        <taxon>Eukaryota</taxon>
        <taxon>Fungi</taxon>
        <taxon>Dikarya</taxon>
        <taxon>Ascomycota</taxon>
        <taxon>Pezizomycotina</taxon>
        <taxon>Eurotiomycetes</taxon>
        <taxon>Chaetothyriomycetidae</taxon>
        <taxon>Chaetothyriales</taxon>
        <taxon>Cyphellophoraceae</taxon>
        <taxon>Cyphellophora</taxon>
    </lineage>
</organism>
<dbReference type="RefSeq" id="XP_008715180.1">
    <property type="nucleotide sequence ID" value="XM_008716958.1"/>
</dbReference>
<feature type="compositionally biased region" description="Polar residues" evidence="1">
    <location>
        <begin position="123"/>
        <end position="138"/>
    </location>
</feature>
<evidence type="ECO:0000313" key="2">
    <source>
        <dbReference type="EMBL" id="ETN43444.1"/>
    </source>
</evidence>
<evidence type="ECO:0000313" key="3">
    <source>
        <dbReference type="Proteomes" id="UP000030752"/>
    </source>
</evidence>
<protein>
    <submittedName>
        <fullName evidence="2">Uncharacterized protein</fullName>
    </submittedName>
</protein>
<feature type="region of interest" description="Disordered" evidence="1">
    <location>
        <begin position="85"/>
        <end position="146"/>
    </location>
</feature>
<proteinExistence type="predicted"/>
<dbReference type="EMBL" id="KB822718">
    <property type="protein sequence ID" value="ETN43444.1"/>
    <property type="molecule type" value="Genomic_DNA"/>
</dbReference>
<dbReference type="HOGENOM" id="CLU_1098461_0_0_1"/>
<accession>W2S6A1</accession>
<name>W2S6A1_CYPE1</name>
<gene>
    <name evidence="2" type="ORF">HMPREF1541_02603</name>
</gene>
<dbReference type="VEuPathDB" id="FungiDB:HMPREF1541_02603"/>
<dbReference type="Proteomes" id="UP000030752">
    <property type="component" value="Unassembled WGS sequence"/>
</dbReference>
<dbReference type="GeneID" id="19969942"/>